<feature type="transmembrane region" description="Helical" evidence="1">
    <location>
        <begin position="12"/>
        <end position="31"/>
    </location>
</feature>
<dbReference type="PANTHER" id="PTHR47197:SF3">
    <property type="entry name" value="DIHYDRO-HEME D1 DEHYDROGENASE"/>
    <property type="match status" value="1"/>
</dbReference>
<dbReference type="SMART" id="SM01117">
    <property type="entry name" value="Cyt-b5"/>
    <property type="match status" value="1"/>
</dbReference>
<dbReference type="Pfam" id="PF00173">
    <property type="entry name" value="Cyt-b5"/>
    <property type="match status" value="1"/>
</dbReference>
<dbReference type="CDD" id="cd20718">
    <property type="entry name" value="8prop_heme_binding_protein"/>
    <property type="match status" value="1"/>
</dbReference>
<dbReference type="SUPFAM" id="SSF51004">
    <property type="entry name" value="C-terminal (heme d1) domain of cytochrome cd1-nitrite reductase"/>
    <property type="match status" value="1"/>
</dbReference>
<feature type="domain" description="Cytochrome b5 heme-binding" evidence="2">
    <location>
        <begin position="41"/>
        <end position="111"/>
    </location>
</feature>
<keyword evidence="1" id="KW-1133">Transmembrane helix</keyword>
<dbReference type="Proteomes" id="UP000034595">
    <property type="component" value="Unassembled WGS sequence"/>
</dbReference>
<sequence>MPEKYYTNKSAIIGLCATVIFVGVGISTSLYQKGYFKEKKAGEYSLVDVAQHNKIDDCWLIIDRKVFDMTESSKAHPSMFTCGGDGSENYHKNHGPVIRSRMDPFLIGKLDDDAVKQLSAKQEVKTATASVEGAEINPHPELFVVEGSWNPLDLMMVMERDNHSLLVVDGSTHKTVGRINDIGFQPHTQVFSPDGNFTYHISRDGWLTKIDLRTLKEVKHVKVGTISRGTGLTDDGKFVVIGNYEPKKVVILDAESLETIKSIDLFDTRKGEIVRSRAGAVVEHGSKVFVVLKDLQSVWVIDMSERGFPVTNYYWNIGKEGDTLHDAYLTPDGKYFIAAVQGSDYVWVLDTKTMKEVARVKTGKTPHTGPGATWGNVTFVPALGEGLITAIDMKTWAPKASIKTAGPGLFVRSYHNDDSYPYVWADAPLATKGDDEIYVIDGKTLTLKKTLIPMPGKKAVHPEFSRDGKYVYVGVWGGNKIYVYDSMTFEVVTTIDAVTPTGISNVGLRVEEPGL</sequence>
<dbReference type="InterPro" id="IPR003143">
    <property type="entry name" value="Cyt_cd1_C_sf"/>
</dbReference>
<evidence type="ECO:0000313" key="4">
    <source>
        <dbReference type="Proteomes" id="UP000034595"/>
    </source>
</evidence>
<dbReference type="Pfam" id="PF02239">
    <property type="entry name" value="Cytochrom_D1"/>
    <property type="match status" value="1"/>
</dbReference>
<reference evidence="3 4" key="1">
    <citation type="journal article" date="2015" name="Nature">
        <title>rRNA introns, odd ribosomes, and small enigmatic genomes across a large radiation of phyla.</title>
        <authorList>
            <person name="Brown C.T."/>
            <person name="Hug L.A."/>
            <person name="Thomas B.C."/>
            <person name="Sharon I."/>
            <person name="Castelle C.J."/>
            <person name="Singh A."/>
            <person name="Wilkins M.J."/>
            <person name="Williams K.H."/>
            <person name="Banfield J.F."/>
        </authorList>
    </citation>
    <scope>NUCLEOTIDE SEQUENCE [LARGE SCALE GENOMIC DNA]</scope>
</reference>
<dbReference type="AlphaFoldDB" id="A0A0G1KCP7"/>
<dbReference type="Gene3D" id="2.140.10.20">
    <property type="entry name" value="C-terminal (heme d1) domain of cytochrome cd1-nitrite reductase"/>
    <property type="match status" value="1"/>
</dbReference>
<proteinExistence type="predicted"/>
<dbReference type="PROSITE" id="PS50255">
    <property type="entry name" value="CYTOCHROME_B5_2"/>
    <property type="match status" value="1"/>
</dbReference>
<dbReference type="PANTHER" id="PTHR47197">
    <property type="entry name" value="PROTEIN NIRF"/>
    <property type="match status" value="1"/>
</dbReference>
<gene>
    <name evidence="3" type="ORF">UW78_C0011G0004</name>
</gene>
<evidence type="ECO:0000259" key="2">
    <source>
        <dbReference type="PROSITE" id="PS50255"/>
    </source>
</evidence>
<name>A0A0G1KCP7_9BACT</name>
<dbReference type="SUPFAM" id="SSF55856">
    <property type="entry name" value="Cytochrome b5-like heme/steroid binding domain"/>
    <property type="match status" value="1"/>
</dbReference>
<comment type="caution">
    <text evidence="3">The sequence shown here is derived from an EMBL/GenBank/DDBJ whole genome shotgun (WGS) entry which is preliminary data.</text>
</comment>
<dbReference type="InterPro" id="IPR011048">
    <property type="entry name" value="Haem_d1_sf"/>
</dbReference>
<dbReference type="InterPro" id="IPR001199">
    <property type="entry name" value="Cyt_B5-like_heme/steroid-bd"/>
</dbReference>
<protein>
    <recommendedName>
        <fullName evidence="2">Cytochrome b5 heme-binding domain-containing protein</fullName>
    </recommendedName>
</protein>
<dbReference type="InterPro" id="IPR051200">
    <property type="entry name" value="Host-pathogen_enzymatic-act"/>
</dbReference>
<keyword evidence="1" id="KW-0472">Membrane</keyword>
<dbReference type="InterPro" id="IPR036400">
    <property type="entry name" value="Cyt_B5-like_heme/steroid_sf"/>
</dbReference>
<evidence type="ECO:0000313" key="3">
    <source>
        <dbReference type="EMBL" id="KKT81373.1"/>
    </source>
</evidence>
<evidence type="ECO:0000256" key="1">
    <source>
        <dbReference type="SAM" id="Phobius"/>
    </source>
</evidence>
<accession>A0A0G1KCP7</accession>
<dbReference type="Gene3D" id="3.10.120.10">
    <property type="entry name" value="Cytochrome b5-like heme/steroid binding domain"/>
    <property type="match status" value="1"/>
</dbReference>
<organism evidence="3 4">
    <name type="scientific">Candidatus Azambacteria bacterium GW2011_GWA1_44_9</name>
    <dbReference type="NCBI Taxonomy" id="1618610"/>
    <lineage>
        <taxon>Bacteria</taxon>
        <taxon>Candidatus Azamiibacteriota</taxon>
    </lineage>
</organism>
<dbReference type="EMBL" id="LCJQ01000011">
    <property type="protein sequence ID" value="KKT81373.1"/>
    <property type="molecule type" value="Genomic_DNA"/>
</dbReference>
<keyword evidence="1" id="KW-0812">Transmembrane</keyword>